<accession>A0A2T3ZI69</accession>
<protein>
    <recommendedName>
        <fullName evidence="3">J domain-containing protein</fullName>
    </recommendedName>
</protein>
<keyword evidence="1" id="KW-0143">Chaperone</keyword>
<dbReference type="Gene3D" id="1.10.287.110">
    <property type="entry name" value="DnaJ domain"/>
    <property type="match status" value="1"/>
</dbReference>
<dbReference type="SUPFAM" id="SSF46565">
    <property type="entry name" value="Chaperone J-domain"/>
    <property type="match status" value="1"/>
</dbReference>
<evidence type="ECO:0000256" key="1">
    <source>
        <dbReference type="ARBA" id="ARBA00023186"/>
    </source>
</evidence>
<feature type="region of interest" description="Disordered" evidence="2">
    <location>
        <begin position="106"/>
        <end position="139"/>
    </location>
</feature>
<dbReference type="STRING" id="1042311.A0A2T3ZI69"/>
<feature type="domain" description="J" evidence="3">
    <location>
        <begin position="77"/>
        <end position="172"/>
    </location>
</feature>
<feature type="compositionally biased region" description="Low complexity" evidence="2">
    <location>
        <begin position="113"/>
        <end position="138"/>
    </location>
</feature>
<dbReference type="EMBL" id="KZ679258">
    <property type="protein sequence ID" value="PTB44497.1"/>
    <property type="molecule type" value="Genomic_DNA"/>
</dbReference>
<dbReference type="Proteomes" id="UP000240493">
    <property type="component" value="Unassembled WGS sequence"/>
</dbReference>
<dbReference type="PRINTS" id="PR00625">
    <property type="entry name" value="JDOMAIN"/>
</dbReference>
<evidence type="ECO:0000256" key="2">
    <source>
        <dbReference type="SAM" id="MobiDB-lite"/>
    </source>
</evidence>
<dbReference type="OrthoDB" id="445556at2759"/>
<dbReference type="GO" id="GO:0042026">
    <property type="term" value="P:protein refolding"/>
    <property type="evidence" value="ECO:0007669"/>
    <property type="project" value="TreeGrafter"/>
</dbReference>
<dbReference type="CDD" id="cd06257">
    <property type="entry name" value="DnaJ"/>
    <property type="match status" value="1"/>
</dbReference>
<dbReference type="AlphaFoldDB" id="A0A2T3ZI69"/>
<dbReference type="GO" id="GO:0051082">
    <property type="term" value="F:unfolded protein binding"/>
    <property type="evidence" value="ECO:0007669"/>
    <property type="project" value="TreeGrafter"/>
</dbReference>
<dbReference type="PANTHER" id="PTHR43096">
    <property type="entry name" value="DNAJ HOMOLOG 1, MITOCHONDRIAL-RELATED"/>
    <property type="match status" value="1"/>
</dbReference>
<evidence type="ECO:0000313" key="4">
    <source>
        <dbReference type="EMBL" id="PTB44497.1"/>
    </source>
</evidence>
<dbReference type="PROSITE" id="PS00636">
    <property type="entry name" value="DNAJ_1"/>
    <property type="match status" value="1"/>
</dbReference>
<dbReference type="GO" id="GO:0005737">
    <property type="term" value="C:cytoplasm"/>
    <property type="evidence" value="ECO:0007669"/>
    <property type="project" value="TreeGrafter"/>
</dbReference>
<evidence type="ECO:0000259" key="3">
    <source>
        <dbReference type="PROSITE" id="PS50076"/>
    </source>
</evidence>
<organism evidence="4 5">
    <name type="scientific">Trichoderma asperellum (strain ATCC 204424 / CBS 433.97 / NBRC 101777)</name>
    <dbReference type="NCBI Taxonomy" id="1042311"/>
    <lineage>
        <taxon>Eukaryota</taxon>
        <taxon>Fungi</taxon>
        <taxon>Dikarya</taxon>
        <taxon>Ascomycota</taxon>
        <taxon>Pezizomycotina</taxon>
        <taxon>Sordariomycetes</taxon>
        <taxon>Hypocreomycetidae</taxon>
        <taxon>Hypocreales</taxon>
        <taxon>Hypocreaceae</taxon>
        <taxon>Trichoderma</taxon>
    </lineage>
</organism>
<reference evidence="4 5" key="1">
    <citation type="submission" date="2016-07" db="EMBL/GenBank/DDBJ databases">
        <title>Multiple horizontal gene transfer events from other fungi enriched the ability of initially mycotrophic Trichoderma (Ascomycota) to feed on dead plant biomass.</title>
        <authorList>
            <consortium name="DOE Joint Genome Institute"/>
            <person name="Aerts A."/>
            <person name="Atanasova L."/>
            <person name="Chenthamara K."/>
            <person name="Zhang J."/>
            <person name="Grujic M."/>
            <person name="Henrissat B."/>
            <person name="Kuo A."/>
            <person name="Salamov A."/>
            <person name="Lipzen A."/>
            <person name="Labutti K."/>
            <person name="Barry K."/>
            <person name="Miao Y."/>
            <person name="Rahimi M.J."/>
            <person name="Shen Q."/>
            <person name="Grigoriev I.V."/>
            <person name="Kubicek C.P."/>
            <person name="Druzhinina I.S."/>
        </authorList>
    </citation>
    <scope>NUCLEOTIDE SEQUENCE [LARGE SCALE GENOMIC DNA]</scope>
    <source>
        <strain evidence="4 5">CBS 433.97</strain>
    </source>
</reference>
<dbReference type="InterPro" id="IPR018253">
    <property type="entry name" value="DnaJ_domain_CS"/>
</dbReference>
<name>A0A2T3ZI69_TRIA4</name>
<proteinExistence type="predicted"/>
<keyword evidence="5" id="KW-1185">Reference proteome</keyword>
<dbReference type="InterPro" id="IPR001623">
    <property type="entry name" value="DnaJ_domain"/>
</dbReference>
<dbReference type="PROSITE" id="PS50076">
    <property type="entry name" value="DNAJ_2"/>
    <property type="match status" value="1"/>
</dbReference>
<dbReference type="SMART" id="SM00271">
    <property type="entry name" value="DnaJ"/>
    <property type="match status" value="1"/>
</dbReference>
<gene>
    <name evidence="4" type="ORF">M441DRAFT_55540</name>
</gene>
<sequence>MAIMKPPIGVLPSFASPLRSSHHLSHGTRSALSAAPLCHRLKRRYATVNEASEKKWSDAKASSGDIIHEWPKSPRPTPYEVLGVSKSATYDKRRFYGLVKLYHPDTHDHQSNSSSASASSSVSSSVSSASASSSSHVSHLPHATRLERYRMIVAANELLSNSSKRRMYDTYGLGWSHGDGATSLRDIDRDWRHQQGTAANNATWEDWEHWRDAQAGKAGEPVFMSHGAFATIVVMFCLVGAIAQTNRAENSSTVYAGWVADQNNNVGRRLQRNEIVVAGLNKDERVNHFLRERENVNYQFVPAKFETTDPARPS</sequence>
<evidence type="ECO:0000313" key="5">
    <source>
        <dbReference type="Proteomes" id="UP000240493"/>
    </source>
</evidence>
<dbReference type="InterPro" id="IPR036869">
    <property type="entry name" value="J_dom_sf"/>
</dbReference>
<dbReference type="PANTHER" id="PTHR43096:SF52">
    <property type="entry name" value="DNAJ HOMOLOG 1, MITOCHONDRIAL-RELATED"/>
    <property type="match status" value="1"/>
</dbReference>